<evidence type="ECO:0000313" key="2">
    <source>
        <dbReference type="Proteomes" id="UP000584670"/>
    </source>
</evidence>
<organism evidence="1 2">
    <name type="scientific">Streptomyces cupreus</name>
    <dbReference type="NCBI Taxonomy" id="2759956"/>
    <lineage>
        <taxon>Bacteria</taxon>
        <taxon>Bacillati</taxon>
        <taxon>Actinomycetota</taxon>
        <taxon>Actinomycetes</taxon>
        <taxon>Kitasatosporales</taxon>
        <taxon>Streptomycetaceae</taxon>
        <taxon>Streptomyces</taxon>
    </lineage>
</organism>
<gene>
    <name evidence="1" type="ORF">H4N64_24570</name>
</gene>
<name>A0A7X1J5R4_9ACTN</name>
<dbReference type="EMBL" id="JACMSF010000028">
    <property type="protein sequence ID" value="MBC2904713.1"/>
    <property type="molecule type" value="Genomic_DNA"/>
</dbReference>
<comment type="caution">
    <text evidence="1">The sequence shown here is derived from an EMBL/GenBank/DDBJ whole genome shotgun (WGS) entry which is preliminary data.</text>
</comment>
<dbReference type="InterPro" id="IPR031876">
    <property type="entry name" value="DUF4760"/>
</dbReference>
<evidence type="ECO:0000313" key="1">
    <source>
        <dbReference type="EMBL" id="MBC2904713.1"/>
    </source>
</evidence>
<dbReference type="RefSeq" id="WP_186284576.1">
    <property type="nucleotide sequence ID" value="NZ_JACMSF010000028.1"/>
</dbReference>
<sequence length="171" mass="19120">MEIAAVVVSVVALGVSGAASLRQLRLTAHANAVPVLVDLFREHRSVQLAMARHVVYARLPSRDLSAGLDGLPGSERDLVRELAWFYDNLGALVAHGVVDIEPVSGYLGGSVISVWERVEPLVQAERAKRARNNLPDPNRWQEYFENLYYLVRETPPEQARAQTDMWRLPRP</sequence>
<dbReference type="AlphaFoldDB" id="A0A7X1J5R4"/>
<evidence type="ECO:0008006" key="3">
    <source>
        <dbReference type="Google" id="ProtNLM"/>
    </source>
</evidence>
<protein>
    <recommendedName>
        <fullName evidence="3">DUF4760 domain-containing protein</fullName>
    </recommendedName>
</protein>
<dbReference type="Pfam" id="PF15956">
    <property type="entry name" value="DUF4760"/>
    <property type="match status" value="1"/>
</dbReference>
<dbReference type="Proteomes" id="UP000584670">
    <property type="component" value="Unassembled WGS sequence"/>
</dbReference>
<reference evidence="1 2" key="1">
    <citation type="submission" date="2020-08" db="EMBL/GenBank/DDBJ databases">
        <title>Streptomyces sp. PSKA01 genome sequencing and assembly.</title>
        <authorList>
            <person name="Mandal S."/>
            <person name="Maiti P.K."/>
            <person name="Das P."/>
        </authorList>
    </citation>
    <scope>NUCLEOTIDE SEQUENCE [LARGE SCALE GENOMIC DNA]</scope>
    <source>
        <strain evidence="1 2">PSKA01</strain>
    </source>
</reference>
<keyword evidence="2" id="KW-1185">Reference proteome</keyword>
<accession>A0A7X1J5R4</accession>
<proteinExistence type="predicted"/>